<accession>A0ABT7PIG9</accession>
<dbReference type="SUPFAM" id="SSF48452">
    <property type="entry name" value="TPR-like"/>
    <property type="match status" value="2"/>
</dbReference>
<feature type="repeat" description="TPR" evidence="1">
    <location>
        <begin position="155"/>
        <end position="188"/>
    </location>
</feature>
<dbReference type="PANTHER" id="PTHR12558:SF13">
    <property type="entry name" value="CELL DIVISION CYCLE PROTEIN 27 HOMOLOG"/>
    <property type="match status" value="1"/>
</dbReference>
<name>A0ABT7PIG9_9BACT</name>
<protein>
    <submittedName>
        <fullName evidence="2">Tetratricopeptide repeat protein</fullName>
    </submittedName>
</protein>
<gene>
    <name evidence="2" type="ORF">QTN89_12705</name>
</gene>
<dbReference type="PROSITE" id="PS50005">
    <property type="entry name" value="TPR"/>
    <property type="match status" value="1"/>
</dbReference>
<evidence type="ECO:0000313" key="2">
    <source>
        <dbReference type="EMBL" id="MDM4016295.1"/>
    </source>
</evidence>
<dbReference type="EMBL" id="JASZZN010000008">
    <property type="protein sequence ID" value="MDM4016295.1"/>
    <property type="molecule type" value="Genomic_DNA"/>
</dbReference>
<sequence>MDQSVRQHAFRRTFERSRWRCASVFGMLLLLVPLGGCRTIRSKIGNNGETLGARRLSRSGLEFMRQGQWDQAEHLFQEALVLCKTDDRAHRGLSEAYWNRDQKDAAIRHMETAVKLSEQDPRLVVRLGQMYLDVGRLDDAESQAKTALISQRDSADTWVLSGDCLVARDRSQEALASYHRALALQPDIVDVKMRVAEIYLAKERYDRVLATLDRAEDESALASLPIRVHMLRGLAMKNLDRPELAIKHFVKAKLQAPEMAEPCLQIAAIKLEQGDSVRASEEIAEAMRLDETLVIESGWSNFLLTPEQLAARKASQGRELR</sequence>
<evidence type="ECO:0000256" key="1">
    <source>
        <dbReference type="PROSITE-ProRule" id="PRU00339"/>
    </source>
</evidence>
<reference evidence="2 3" key="1">
    <citation type="submission" date="2023-06" db="EMBL/GenBank/DDBJ databases">
        <title>Roseiconus lacunae JC819 isolated from Gulf of Mannar region, Tamil Nadu.</title>
        <authorList>
            <person name="Pk S."/>
            <person name="Ch S."/>
            <person name="Ch V.R."/>
        </authorList>
    </citation>
    <scope>NUCLEOTIDE SEQUENCE [LARGE SCALE GENOMIC DNA]</scope>
    <source>
        <strain evidence="2 3">JC819</strain>
    </source>
</reference>
<dbReference type="Proteomes" id="UP001239462">
    <property type="component" value="Unassembled WGS sequence"/>
</dbReference>
<dbReference type="InterPro" id="IPR019734">
    <property type="entry name" value="TPR_rpt"/>
</dbReference>
<keyword evidence="3" id="KW-1185">Reference proteome</keyword>
<dbReference type="Pfam" id="PF13432">
    <property type="entry name" value="TPR_16"/>
    <property type="match status" value="2"/>
</dbReference>
<dbReference type="InterPro" id="IPR011990">
    <property type="entry name" value="TPR-like_helical_dom_sf"/>
</dbReference>
<organism evidence="2 3">
    <name type="scientific">Roseiconus lacunae</name>
    <dbReference type="NCBI Taxonomy" id="2605694"/>
    <lineage>
        <taxon>Bacteria</taxon>
        <taxon>Pseudomonadati</taxon>
        <taxon>Planctomycetota</taxon>
        <taxon>Planctomycetia</taxon>
        <taxon>Pirellulales</taxon>
        <taxon>Pirellulaceae</taxon>
        <taxon>Roseiconus</taxon>
    </lineage>
</organism>
<dbReference type="PANTHER" id="PTHR12558">
    <property type="entry name" value="CELL DIVISION CYCLE 16,23,27"/>
    <property type="match status" value="1"/>
</dbReference>
<dbReference type="RefSeq" id="WP_149497964.1">
    <property type="nucleotide sequence ID" value="NZ_CP141221.1"/>
</dbReference>
<proteinExistence type="predicted"/>
<dbReference type="Gene3D" id="1.25.40.10">
    <property type="entry name" value="Tetratricopeptide repeat domain"/>
    <property type="match status" value="3"/>
</dbReference>
<comment type="caution">
    <text evidence="2">The sequence shown here is derived from an EMBL/GenBank/DDBJ whole genome shotgun (WGS) entry which is preliminary data.</text>
</comment>
<dbReference type="SMART" id="SM00028">
    <property type="entry name" value="TPR"/>
    <property type="match status" value="6"/>
</dbReference>
<keyword evidence="1" id="KW-0802">TPR repeat</keyword>
<evidence type="ECO:0000313" key="3">
    <source>
        <dbReference type="Proteomes" id="UP001239462"/>
    </source>
</evidence>